<proteinExistence type="predicted"/>
<protein>
    <recommendedName>
        <fullName evidence="4">DDE-1 domain-containing protein</fullName>
    </recommendedName>
</protein>
<evidence type="ECO:0000313" key="2">
    <source>
        <dbReference type="EMBL" id="GBO34286.1"/>
    </source>
</evidence>
<evidence type="ECO:0008006" key="4">
    <source>
        <dbReference type="Google" id="ProtNLM"/>
    </source>
</evidence>
<sequence>MVASRTEFVPAVRQHTKSIILPQGALLLLDNCPDHPSSEELCTDDDEISAMFLPQHDCADPTHDPECYSKHQAGISQVAS</sequence>
<dbReference type="EMBL" id="BGPR01058086">
    <property type="protein sequence ID" value="GBO34286.1"/>
    <property type="molecule type" value="Genomic_DNA"/>
</dbReference>
<evidence type="ECO:0000313" key="1">
    <source>
        <dbReference type="EMBL" id="GBO34282.1"/>
    </source>
</evidence>
<accession>A0A4Y2WCM2</accession>
<keyword evidence="3" id="KW-1185">Reference proteome</keyword>
<comment type="caution">
    <text evidence="2">The sequence shown here is derived from an EMBL/GenBank/DDBJ whole genome shotgun (WGS) entry which is preliminary data.</text>
</comment>
<name>A0A4Y2WCM2_ARAVE</name>
<dbReference type="Proteomes" id="UP000499080">
    <property type="component" value="Unassembled WGS sequence"/>
</dbReference>
<reference evidence="2 3" key="1">
    <citation type="journal article" date="2019" name="Sci. Rep.">
        <title>Orb-weaving spider Araneus ventricosus genome elucidates the spidroin gene catalogue.</title>
        <authorList>
            <person name="Kono N."/>
            <person name="Nakamura H."/>
            <person name="Ohtoshi R."/>
            <person name="Moran D.A.P."/>
            <person name="Shinohara A."/>
            <person name="Yoshida Y."/>
            <person name="Fujiwara M."/>
            <person name="Mori M."/>
            <person name="Tomita M."/>
            <person name="Arakawa K."/>
        </authorList>
    </citation>
    <scope>NUCLEOTIDE SEQUENCE [LARGE SCALE GENOMIC DNA]</scope>
</reference>
<dbReference type="AlphaFoldDB" id="A0A4Y2WCM2"/>
<organism evidence="2 3">
    <name type="scientific">Araneus ventricosus</name>
    <name type="common">Orbweaver spider</name>
    <name type="synonym">Epeira ventricosa</name>
    <dbReference type="NCBI Taxonomy" id="182803"/>
    <lineage>
        <taxon>Eukaryota</taxon>
        <taxon>Metazoa</taxon>
        <taxon>Ecdysozoa</taxon>
        <taxon>Arthropoda</taxon>
        <taxon>Chelicerata</taxon>
        <taxon>Arachnida</taxon>
        <taxon>Araneae</taxon>
        <taxon>Araneomorphae</taxon>
        <taxon>Entelegynae</taxon>
        <taxon>Araneoidea</taxon>
        <taxon>Araneidae</taxon>
        <taxon>Araneus</taxon>
    </lineage>
</organism>
<evidence type="ECO:0000313" key="3">
    <source>
        <dbReference type="Proteomes" id="UP000499080"/>
    </source>
</evidence>
<dbReference type="EMBL" id="BGPR01058085">
    <property type="protein sequence ID" value="GBO34282.1"/>
    <property type="molecule type" value="Genomic_DNA"/>
</dbReference>
<gene>
    <name evidence="1" type="ORF">AVEN_170427_1</name>
    <name evidence="2" type="ORF">AVEN_218593_1</name>
</gene>
<dbReference type="OrthoDB" id="125347at2759"/>